<accession>A0ABM8VKZ8</accession>
<proteinExistence type="predicted"/>
<protein>
    <submittedName>
        <fullName evidence="1">Uncharacterized protein</fullName>
    </submittedName>
</protein>
<dbReference type="Proteomes" id="UP000730618">
    <property type="component" value="Unassembled WGS sequence"/>
</dbReference>
<dbReference type="EMBL" id="CAJVCE010000011">
    <property type="protein sequence ID" value="CAG7647850.1"/>
    <property type="molecule type" value="Genomic_DNA"/>
</dbReference>
<organism evidence="1 2">
    <name type="scientific">Paenibacillus allorhizosphaerae</name>
    <dbReference type="NCBI Taxonomy" id="2849866"/>
    <lineage>
        <taxon>Bacteria</taxon>
        <taxon>Bacillati</taxon>
        <taxon>Bacillota</taxon>
        <taxon>Bacilli</taxon>
        <taxon>Bacillales</taxon>
        <taxon>Paenibacillaceae</taxon>
        <taxon>Paenibacillus</taxon>
    </lineage>
</organism>
<name>A0ABM8VKZ8_9BACL</name>
<reference evidence="1 2" key="1">
    <citation type="submission" date="2021-06" db="EMBL/GenBank/DDBJ databases">
        <authorList>
            <person name="Criscuolo A."/>
        </authorList>
    </citation>
    <scope>NUCLEOTIDE SEQUENCE [LARGE SCALE GENOMIC DNA]</scope>
    <source>
        <strain evidence="2">CIP 111802</strain>
    </source>
</reference>
<keyword evidence="2" id="KW-1185">Reference proteome</keyword>
<evidence type="ECO:0000313" key="1">
    <source>
        <dbReference type="EMBL" id="CAG7647850.1"/>
    </source>
</evidence>
<gene>
    <name evidence="1" type="ORF">PAECIP111802_04079</name>
</gene>
<dbReference type="RefSeq" id="WP_218100366.1">
    <property type="nucleotide sequence ID" value="NZ_CAJVCE010000011.1"/>
</dbReference>
<comment type="caution">
    <text evidence="1">The sequence shown here is derived from an EMBL/GenBank/DDBJ whole genome shotgun (WGS) entry which is preliminary data.</text>
</comment>
<evidence type="ECO:0000313" key="2">
    <source>
        <dbReference type="Proteomes" id="UP000730618"/>
    </source>
</evidence>
<sequence>MRKKSDTSFRIRIQSGRRPLAELIDELARQAVRKHMDACRASGHRVKKMTAAGRAA</sequence>